<dbReference type="OrthoDB" id="1923658at2759"/>
<evidence type="ECO:0000256" key="3">
    <source>
        <dbReference type="ARBA" id="ARBA00023288"/>
    </source>
</evidence>
<dbReference type="STRING" id="29760.F6H6B9"/>
<feature type="compositionally biased region" description="Basic and acidic residues" evidence="6">
    <location>
        <begin position="153"/>
        <end position="172"/>
    </location>
</feature>
<organism evidence="8 9">
    <name type="scientific">Vitis vinifera</name>
    <name type="common">Grape</name>
    <dbReference type="NCBI Taxonomy" id="29760"/>
    <lineage>
        <taxon>Eukaryota</taxon>
        <taxon>Viridiplantae</taxon>
        <taxon>Streptophyta</taxon>
        <taxon>Embryophyta</taxon>
        <taxon>Tracheophyta</taxon>
        <taxon>Spermatophyta</taxon>
        <taxon>Magnoliopsida</taxon>
        <taxon>eudicotyledons</taxon>
        <taxon>Gunneridae</taxon>
        <taxon>Pentapetalae</taxon>
        <taxon>rosids</taxon>
        <taxon>Vitales</taxon>
        <taxon>Vitaceae</taxon>
        <taxon>Viteae</taxon>
        <taxon>Vitis</taxon>
    </lineage>
</organism>
<dbReference type="EMBL" id="FN595243">
    <property type="protein sequence ID" value="CCB47830.1"/>
    <property type="molecule type" value="Genomic_DNA"/>
</dbReference>
<comment type="similarity">
    <text evidence="5">Belongs to the HIPP family.</text>
</comment>
<keyword evidence="1" id="KW-0488">Methylation</keyword>
<reference evidence="9" key="1">
    <citation type="journal article" date="2007" name="Nature">
        <title>The grapevine genome sequence suggests ancestral hexaploidization in major angiosperm phyla.</title>
        <authorList>
            <consortium name="The French-Italian Public Consortium for Grapevine Genome Characterization."/>
            <person name="Jaillon O."/>
            <person name="Aury J.-M."/>
            <person name="Noel B."/>
            <person name="Policriti A."/>
            <person name="Clepet C."/>
            <person name="Casagrande A."/>
            <person name="Choisne N."/>
            <person name="Aubourg S."/>
            <person name="Vitulo N."/>
            <person name="Jubin C."/>
            <person name="Vezzi A."/>
            <person name="Legeai F."/>
            <person name="Hugueney P."/>
            <person name="Dasilva C."/>
            <person name="Horner D."/>
            <person name="Mica E."/>
            <person name="Jublot D."/>
            <person name="Poulain J."/>
            <person name="Bruyere C."/>
            <person name="Billault A."/>
            <person name="Segurens B."/>
            <person name="Gouyvenoux M."/>
            <person name="Ugarte E."/>
            <person name="Cattonaro F."/>
            <person name="Anthouard V."/>
            <person name="Vico V."/>
            <person name="Del Fabbro C."/>
            <person name="Alaux M."/>
            <person name="Di Gaspero G."/>
            <person name="Dumas V."/>
            <person name="Felice N."/>
            <person name="Paillard S."/>
            <person name="Juman I."/>
            <person name="Moroldo M."/>
            <person name="Scalabrin S."/>
            <person name="Canaguier A."/>
            <person name="Le Clainche I."/>
            <person name="Malacrida G."/>
            <person name="Durand E."/>
            <person name="Pesole G."/>
            <person name="Laucou V."/>
            <person name="Chatelet P."/>
            <person name="Merdinoglu D."/>
            <person name="Delledonne M."/>
            <person name="Pezzotti M."/>
            <person name="Lecharny A."/>
            <person name="Scarpelli C."/>
            <person name="Artiguenave F."/>
            <person name="Pe M.E."/>
            <person name="Valle G."/>
            <person name="Morgante M."/>
            <person name="Caboche M."/>
            <person name="Adam-Blondon A.-F."/>
            <person name="Weissenbach J."/>
            <person name="Quetier F."/>
            <person name="Wincker P."/>
        </authorList>
    </citation>
    <scope>NUCLEOTIDE SEQUENCE [LARGE SCALE GENOMIC DNA]</scope>
    <source>
        <strain evidence="9">cv. Pinot noir / PN40024</strain>
    </source>
</reference>
<evidence type="ECO:0000256" key="4">
    <source>
        <dbReference type="ARBA" id="ARBA00023289"/>
    </source>
</evidence>
<protein>
    <recommendedName>
        <fullName evidence="7">HMA domain-containing protein</fullName>
    </recommendedName>
</protein>
<dbReference type="GO" id="GO:0046872">
    <property type="term" value="F:metal ion binding"/>
    <property type="evidence" value="ECO:0007669"/>
    <property type="project" value="UniProtKB-KW"/>
</dbReference>
<evidence type="ECO:0000259" key="7">
    <source>
        <dbReference type="PROSITE" id="PS50846"/>
    </source>
</evidence>
<dbReference type="PANTHER" id="PTHR45811:SF80">
    <property type="entry name" value="COPPER TRANSPORT PROTEIN FAMILY-RELATED"/>
    <property type="match status" value="1"/>
</dbReference>
<dbReference type="Proteomes" id="UP000009183">
    <property type="component" value="Chromosome 16"/>
</dbReference>
<evidence type="ECO:0000256" key="5">
    <source>
        <dbReference type="ARBA" id="ARBA00024045"/>
    </source>
</evidence>
<gene>
    <name evidence="8" type="ordered locus">VIT_16s0050g01190</name>
</gene>
<keyword evidence="9" id="KW-1185">Reference proteome</keyword>
<keyword evidence="3" id="KW-0449">Lipoprotein</keyword>
<feature type="domain" description="HMA" evidence="7">
    <location>
        <begin position="203"/>
        <end position="270"/>
    </location>
</feature>
<feature type="region of interest" description="Disordered" evidence="6">
    <location>
        <begin position="273"/>
        <end position="295"/>
    </location>
</feature>
<evidence type="ECO:0000256" key="2">
    <source>
        <dbReference type="ARBA" id="ARBA00022723"/>
    </source>
</evidence>
<keyword evidence="4" id="KW-0636">Prenylation</keyword>
<name>F6H6B9_VITVI</name>
<sequence length="331" mass="37505">MSTFCRNVTETTPFQFSRASERRRLVWLLPPCHESPRLTFAQHGPGFARFSSLSNHYKYDALAPANFAKFIKLHLLQLLILQSSSSSSSVQAFVSYIFSYFNGKEGVESVSMDMKEKKLTVVGHVGIINMVKQLRKLCHTDLVLVGSPVEAAENKEGPKEPKKPKEKKDSKDASYGNPGYATFDHYDPVSGLVWYHFHNSMETKKIILKLEVFDDKAKRKAMRNVSCLLGVTSISVDMKDKKLTVIGDVDPVCIVSKLRKFCRTEILSVGPAKEPEKKKEPKKEEPKKEEKDPKDQWPDLVKACQAYCPCYAPHYCYIRSVEEDPNACVIC</sequence>
<dbReference type="InParanoid" id="F6H6B9"/>
<proteinExistence type="inferred from homology"/>
<dbReference type="HOGENOM" id="CLU_840477_0_0_1"/>
<feature type="region of interest" description="Disordered" evidence="6">
    <location>
        <begin position="153"/>
        <end position="174"/>
    </location>
</feature>
<keyword evidence="2" id="KW-0479">Metal-binding</keyword>
<evidence type="ECO:0000256" key="1">
    <source>
        <dbReference type="ARBA" id="ARBA00022481"/>
    </source>
</evidence>
<accession>F6H6B9</accession>
<dbReference type="InterPro" id="IPR006121">
    <property type="entry name" value="HMA_dom"/>
</dbReference>
<dbReference type="PANTHER" id="PTHR45811">
    <property type="entry name" value="COPPER TRANSPORT PROTEIN FAMILY-RELATED"/>
    <property type="match status" value="1"/>
</dbReference>
<dbReference type="PROSITE" id="PS50846">
    <property type="entry name" value="HMA_2"/>
    <property type="match status" value="1"/>
</dbReference>
<evidence type="ECO:0000313" key="9">
    <source>
        <dbReference type="Proteomes" id="UP000009183"/>
    </source>
</evidence>
<dbReference type="Gene3D" id="3.30.70.100">
    <property type="match status" value="2"/>
</dbReference>
<evidence type="ECO:0000256" key="6">
    <source>
        <dbReference type="SAM" id="MobiDB-lite"/>
    </source>
</evidence>
<dbReference type="InterPro" id="IPR051863">
    <property type="entry name" value="HIPP"/>
</dbReference>
<evidence type="ECO:0000313" key="8">
    <source>
        <dbReference type="EMBL" id="CCB47830.1"/>
    </source>
</evidence>
<dbReference type="PaxDb" id="29760-VIT_16s0050g01190.t01"/>
<dbReference type="eggNOG" id="KOG1603">
    <property type="taxonomic scope" value="Eukaryota"/>
</dbReference>
<dbReference type="AlphaFoldDB" id="F6H6B9"/>